<comment type="subcellular location">
    <subcellularLocation>
        <location evidence="1">Membrane</location>
        <topology evidence="1">Single-pass membrane protein</topology>
    </subcellularLocation>
</comment>
<keyword evidence="5" id="KW-0472">Membrane</keyword>
<organism evidence="8 9">
    <name type="scientific">Populus euphratica</name>
    <name type="common">Euphrates poplar</name>
    <dbReference type="NCBI Taxonomy" id="75702"/>
    <lineage>
        <taxon>Eukaryota</taxon>
        <taxon>Viridiplantae</taxon>
        <taxon>Streptophyta</taxon>
        <taxon>Embryophyta</taxon>
        <taxon>Tracheophyta</taxon>
        <taxon>Spermatophyta</taxon>
        <taxon>Magnoliopsida</taxon>
        <taxon>eudicotyledons</taxon>
        <taxon>Gunneridae</taxon>
        <taxon>Pentapetalae</taxon>
        <taxon>rosids</taxon>
        <taxon>fabids</taxon>
        <taxon>Malpighiales</taxon>
        <taxon>Salicaceae</taxon>
        <taxon>Saliceae</taxon>
        <taxon>Populus</taxon>
    </lineage>
</organism>
<reference evidence="9" key="1">
    <citation type="submission" date="2025-08" db="UniProtKB">
        <authorList>
            <consortium name="RefSeq"/>
        </authorList>
    </citation>
    <scope>IDENTIFICATION</scope>
</reference>
<evidence type="ECO:0000256" key="3">
    <source>
        <dbReference type="ARBA" id="ARBA00022729"/>
    </source>
</evidence>
<keyword evidence="4" id="KW-1133">Transmembrane helix</keyword>
<evidence type="ECO:0000256" key="5">
    <source>
        <dbReference type="ARBA" id="ARBA00023136"/>
    </source>
</evidence>
<dbReference type="Pfam" id="PF12819">
    <property type="entry name" value="Malectin_like"/>
    <property type="match status" value="1"/>
</dbReference>
<dbReference type="PANTHER" id="PTHR45631">
    <property type="entry name" value="OS07G0107800 PROTEIN-RELATED"/>
    <property type="match status" value="1"/>
</dbReference>
<evidence type="ECO:0000256" key="4">
    <source>
        <dbReference type="ARBA" id="ARBA00022989"/>
    </source>
</evidence>
<feature type="chain" id="PRO_5042524631" evidence="6">
    <location>
        <begin position="24"/>
        <end position="398"/>
    </location>
</feature>
<dbReference type="Proteomes" id="UP000694918">
    <property type="component" value="Unplaced"/>
</dbReference>
<dbReference type="RefSeq" id="XP_011027081.1">
    <property type="nucleotide sequence ID" value="XM_011028779.1"/>
</dbReference>
<keyword evidence="3 6" id="KW-0732">Signal</keyword>
<evidence type="ECO:0000256" key="2">
    <source>
        <dbReference type="ARBA" id="ARBA00022692"/>
    </source>
</evidence>
<feature type="domain" description="Malectin-like" evidence="7">
    <location>
        <begin position="34"/>
        <end position="359"/>
    </location>
</feature>
<accession>A0AAJ6UD64</accession>
<dbReference type="GO" id="GO:0016020">
    <property type="term" value="C:membrane"/>
    <property type="evidence" value="ECO:0007669"/>
    <property type="project" value="UniProtKB-SubCell"/>
</dbReference>
<dbReference type="InterPro" id="IPR024788">
    <property type="entry name" value="Malectin-like_Carb-bd_dom"/>
</dbReference>
<sequence>MLMGKILWILLVFMVLQLQAAASQDSLDYVGWWIDCGSEVTRVGPNMTMWDTDEDFTRSGINKLVLDLQPLDEMNTLRVFPDQTDQNCYTFPTAMFPHKTLRYVIRAGFYYGNYDGLSNPPTFELHLNGGKWATVNTALRNGPVYHEIVYSLQKSAILTVCLVQTRDGEVPFISTLEFMPLPDVLYPHLDPDISFTLLWRANLGGGEVRYAGLITDEFYNRIWTRGVTPSNCIQVTTLPDSNILGVENDPPVPVLRESIVSNTSDPITLTVDLPTATPQSAHFAFYFTELASRPLLNDTRIIDINIDGQMMQAVEAEMNKCKVVTLYPAIVSGPTINITLAANESSTLPPMITAVEVFTKNDLAPVEGKDNSTNEQKHLSLSHFLSISVFCLVVSFMA</sequence>
<proteinExistence type="predicted"/>
<evidence type="ECO:0000256" key="1">
    <source>
        <dbReference type="ARBA" id="ARBA00004167"/>
    </source>
</evidence>
<dbReference type="PANTHER" id="PTHR45631:SF44">
    <property type="entry name" value="CARBOHYDRATE-BINDING PROTEIN OF THE ER PROTEIN"/>
    <property type="match status" value="1"/>
</dbReference>
<feature type="signal peptide" evidence="6">
    <location>
        <begin position="1"/>
        <end position="23"/>
    </location>
</feature>
<evidence type="ECO:0000313" key="8">
    <source>
        <dbReference type="Proteomes" id="UP000694918"/>
    </source>
</evidence>
<gene>
    <name evidence="9" type="primary">LOC105127463</name>
</gene>
<dbReference type="AlphaFoldDB" id="A0AAJ6UD64"/>
<dbReference type="KEGG" id="peu:105127463"/>
<dbReference type="GeneID" id="105127463"/>
<evidence type="ECO:0000313" key="9">
    <source>
        <dbReference type="RefSeq" id="XP_011027081.1"/>
    </source>
</evidence>
<evidence type="ECO:0000259" key="7">
    <source>
        <dbReference type="Pfam" id="PF12819"/>
    </source>
</evidence>
<evidence type="ECO:0000256" key="6">
    <source>
        <dbReference type="SAM" id="SignalP"/>
    </source>
</evidence>
<protein>
    <submittedName>
        <fullName evidence="9">Probable LRR receptor-like serine/threonine-protein kinase At1g51810</fullName>
    </submittedName>
</protein>
<name>A0AAJ6UD64_POPEU</name>
<keyword evidence="8" id="KW-1185">Reference proteome</keyword>
<keyword evidence="2" id="KW-0812">Transmembrane</keyword>